<dbReference type="EMBL" id="JABEZX010000013">
    <property type="protein sequence ID" value="MBA0574207.1"/>
    <property type="molecule type" value="Genomic_DNA"/>
</dbReference>
<protein>
    <submittedName>
        <fullName evidence="1">Uncharacterized protein</fullName>
    </submittedName>
</protein>
<comment type="caution">
    <text evidence="1">The sequence shown here is derived from an EMBL/GenBank/DDBJ whole genome shotgun (WGS) entry which is preliminary data.</text>
</comment>
<dbReference type="AlphaFoldDB" id="A0A7J8NB07"/>
<reference evidence="1 2" key="1">
    <citation type="journal article" date="2019" name="Genome Biol. Evol.">
        <title>Insights into the evolution of the New World diploid cottons (Gossypium, subgenus Houzingenia) based on genome sequencing.</title>
        <authorList>
            <person name="Grover C.E."/>
            <person name="Arick M.A. 2nd"/>
            <person name="Thrash A."/>
            <person name="Conover J.L."/>
            <person name="Sanders W.S."/>
            <person name="Peterson D.G."/>
            <person name="Frelichowski J.E."/>
            <person name="Scheffler J.A."/>
            <person name="Scheffler B.E."/>
            <person name="Wendel J.F."/>
        </authorList>
    </citation>
    <scope>NUCLEOTIDE SEQUENCE [LARGE SCALE GENOMIC DNA]</scope>
    <source>
        <strain evidence="1">157</strain>
        <tissue evidence="1">Leaf</tissue>
    </source>
</reference>
<accession>A0A7J8NB07</accession>
<evidence type="ECO:0000313" key="2">
    <source>
        <dbReference type="Proteomes" id="UP000593572"/>
    </source>
</evidence>
<dbReference type="Proteomes" id="UP000593572">
    <property type="component" value="Unassembled WGS sequence"/>
</dbReference>
<name>A0A7J8NB07_9ROSI</name>
<organism evidence="1 2">
    <name type="scientific">Gossypium lobatum</name>
    <dbReference type="NCBI Taxonomy" id="34289"/>
    <lineage>
        <taxon>Eukaryota</taxon>
        <taxon>Viridiplantae</taxon>
        <taxon>Streptophyta</taxon>
        <taxon>Embryophyta</taxon>
        <taxon>Tracheophyta</taxon>
        <taxon>Spermatophyta</taxon>
        <taxon>Magnoliopsida</taxon>
        <taxon>eudicotyledons</taxon>
        <taxon>Gunneridae</taxon>
        <taxon>Pentapetalae</taxon>
        <taxon>rosids</taxon>
        <taxon>malvids</taxon>
        <taxon>Malvales</taxon>
        <taxon>Malvaceae</taxon>
        <taxon>Malvoideae</taxon>
        <taxon>Gossypium</taxon>
    </lineage>
</organism>
<gene>
    <name evidence="1" type="ORF">Golob_001436</name>
</gene>
<sequence>MMLMIHFQNLLVDLNLDLVNHKGVAGFVHSPSLHTSHTLMLTLLTSLIDLRSHSFHLEEHLQRKRLPTLIYMDHSGYAPLLYL</sequence>
<keyword evidence="2" id="KW-1185">Reference proteome</keyword>
<evidence type="ECO:0000313" key="1">
    <source>
        <dbReference type="EMBL" id="MBA0574207.1"/>
    </source>
</evidence>
<proteinExistence type="predicted"/>